<gene>
    <name evidence="4" type="ORF">LTR97_008221</name>
</gene>
<protein>
    <recommendedName>
        <fullName evidence="6">Acetyl-CoA synthetase-like protein</fullName>
    </recommendedName>
</protein>
<dbReference type="FunFam" id="3.30.300.30:FF:000007">
    <property type="entry name" value="4-coumarate--CoA ligase 2"/>
    <property type="match status" value="1"/>
</dbReference>
<dbReference type="Pfam" id="PF13193">
    <property type="entry name" value="AMP-binding_C"/>
    <property type="match status" value="1"/>
</dbReference>
<comment type="caution">
    <text evidence="4">The sequence shown here is derived from an EMBL/GenBank/DDBJ whole genome shotgun (WGS) entry which is preliminary data.</text>
</comment>
<dbReference type="InterPro" id="IPR025110">
    <property type="entry name" value="AMP-bd_C"/>
</dbReference>
<dbReference type="PANTHER" id="PTHR24096:SF265">
    <property type="entry name" value="ENZYME, PUTATIVE (AFU_ORTHOLOGUE AFUA_5G14270)-RELATED"/>
    <property type="match status" value="1"/>
</dbReference>
<name>A0AAN7VY82_9PEZI</name>
<dbReference type="PANTHER" id="PTHR24096">
    <property type="entry name" value="LONG-CHAIN-FATTY-ACID--COA LIGASE"/>
    <property type="match status" value="1"/>
</dbReference>
<evidence type="ECO:0000313" key="5">
    <source>
        <dbReference type="Proteomes" id="UP001310594"/>
    </source>
</evidence>
<feature type="domain" description="AMP-binding enzyme C-terminal" evidence="3">
    <location>
        <begin position="265"/>
        <end position="340"/>
    </location>
</feature>
<dbReference type="Proteomes" id="UP001310594">
    <property type="component" value="Unassembled WGS sequence"/>
</dbReference>
<evidence type="ECO:0000313" key="4">
    <source>
        <dbReference type="EMBL" id="KAK5695801.1"/>
    </source>
</evidence>
<dbReference type="InterPro" id="IPR045851">
    <property type="entry name" value="AMP-bd_C_sf"/>
</dbReference>
<dbReference type="Gene3D" id="3.30.300.30">
    <property type="match status" value="1"/>
</dbReference>
<dbReference type="SUPFAM" id="SSF56801">
    <property type="entry name" value="Acetyl-CoA synthetase-like"/>
    <property type="match status" value="1"/>
</dbReference>
<sequence length="359" mass="39750">MSSGTTGLPKAARLSHSNLISQHTLVHSNPHHPETYPLSRICCLPLFHAAMAPYTHTSALRSGYPSYIMRRFDLIPYLENTARFQITSFLMVPPMVTAIVQLAETRPDFVRKCLRSLVSGGAGAAPLDPVMQGRLQGLMKEGSLFYQLWAMTETCCVASMTFWPNRVELGSVGRFLEGLDVKLVDEEGGEVDVGSGERGEMCVRGPTIMKGYLDNPEANARDWDGEGFFHTGDVMLRDPETELWYIVDRRKELIKVRGFQVAPAEIEGVLLAHPSVVDVAVIGVEIGGEEVPRAMVVVKPGEEISESNVKEWVAGRLAKYKWLNGGVRFVDAIPKTASGKILKRLLREEAKREGREAKL</sequence>
<dbReference type="EMBL" id="JAVRQU010000013">
    <property type="protein sequence ID" value="KAK5695801.1"/>
    <property type="molecule type" value="Genomic_DNA"/>
</dbReference>
<organism evidence="4 5">
    <name type="scientific">Elasticomyces elasticus</name>
    <dbReference type="NCBI Taxonomy" id="574655"/>
    <lineage>
        <taxon>Eukaryota</taxon>
        <taxon>Fungi</taxon>
        <taxon>Dikarya</taxon>
        <taxon>Ascomycota</taxon>
        <taxon>Pezizomycotina</taxon>
        <taxon>Dothideomycetes</taxon>
        <taxon>Dothideomycetidae</taxon>
        <taxon>Mycosphaerellales</taxon>
        <taxon>Teratosphaeriaceae</taxon>
        <taxon>Elasticomyces</taxon>
    </lineage>
</organism>
<dbReference type="Pfam" id="PF00501">
    <property type="entry name" value="AMP-binding"/>
    <property type="match status" value="1"/>
</dbReference>
<comment type="similarity">
    <text evidence="1">Belongs to the ATP-dependent AMP-binding enzyme family.</text>
</comment>
<proteinExistence type="inferred from homology"/>
<evidence type="ECO:0000259" key="3">
    <source>
        <dbReference type="Pfam" id="PF13193"/>
    </source>
</evidence>
<dbReference type="InterPro" id="IPR000873">
    <property type="entry name" value="AMP-dep_synth/lig_dom"/>
</dbReference>
<dbReference type="GO" id="GO:0019748">
    <property type="term" value="P:secondary metabolic process"/>
    <property type="evidence" value="ECO:0007669"/>
    <property type="project" value="TreeGrafter"/>
</dbReference>
<evidence type="ECO:0008006" key="6">
    <source>
        <dbReference type="Google" id="ProtNLM"/>
    </source>
</evidence>
<dbReference type="Gene3D" id="3.40.50.12780">
    <property type="entry name" value="N-terminal domain of ligase-like"/>
    <property type="match status" value="1"/>
</dbReference>
<evidence type="ECO:0000256" key="1">
    <source>
        <dbReference type="ARBA" id="ARBA00006432"/>
    </source>
</evidence>
<evidence type="ECO:0000259" key="2">
    <source>
        <dbReference type="Pfam" id="PF00501"/>
    </source>
</evidence>
<accession>A0AAN7VY82</accession>
<dbReference type="InterPro" id="IPR042099">
    <property type="entry name" value="ANL_N_sf"/>
</dbReference>
<dbReference type="AlphaFoldDB" id="A0AAN7VY82"/>
<feature type="domain" description="AMP-dependent synthetase/ligase" evidence="2">
    <location>
        <begin position="2"/>
        <end position="213"/>
    </location>
</feature>
<dbReference type="GO" id="GO:0016405">
    <property type="term" value="F:CoA-ligase activity"/>
    <property type="evidence" value="ECO:0007669"/>
    <property type="project" value="TreeGrafter"/>
</dbReference>
<reference evidence="4" key="1">
    <citation type="submission" date="2023-08" db="EMBL/GenBank/DDBJ databases">
        <title>Black Yeasts Isolated from many extreme environments.</title>
        <authorList>
            <person name="Coleine C."/>
            <person name="Stajich J.E."/>
            <person name="Selbmann L."/>
        </authorList>
    </citation>
    <scope>NUCLEOTIDE SEQUENCE</scope>
    <source>
        <strain evidence="4">CCFEE 5810</strain>
    </source>
</reference>